<gene>
    <name evidence="2" type="ORF">ElyMa_003789000</name>
</gene>
<evidence type="ECO:0000313" key="2">
    <source>
        <dbReference type="EMBL" id="GFR70551.1"/>
    </source>
</evidence>
<comment type="caution">
    <text evidence="2">The sequence shown here is derived from an EMBL/GenBank/DDBJ whole genome shotgun (WGS) entry which is preliminary data.</text>
</comment>
<name>A0AAV4FDU2_9GAST</name>
<evidence type="ECO:0000256" key="1">
    <source>
        <dbReference type="SAM" id="MobiDB-lite"/>
    </source>
</evidence>
<keyword evidence="3" id="KW-1185">Reference proteome</keyword>
<reference evidence="2 3" key="1">
    <citation type="journal article" date="2021" name="Elife">
        <title>Chloroplast acquisition without the gene transfer in kleptoplastic sea slugs, Plakobranchus ocellatus.</title>
        <authorList>
            <person name="Maeda T."/>
            <person name="Takahashi S."/>
            <person name="Yoshida T."/>
            <person name="Shimamura S."/>
            <person name="Takaki Y."/>
            <person name="Nagai Y."/>
            <person name="Toyoda A."/>
            <person name="Suzuki Y."/>
            <person name="Arimoto A."/>
            <person name="Ishii H."/>
            <person name="Satoh N."/>
            <person name="Nishiyama T."/>
            <person name="Hasebe M."/>
            <person name="Maruyama T."/>
            <person name="Minagawa J."/>
            <person name="Obokata J."/>
            <person name="Shigenobu S."/>
        </authorList>
    </citation>
    <scope>NUCLEOTIDE SEQUENCE [LARGE SCALE GENOMIC DNA]</scope>
</reference>
<dbReference type="Proteomes" id="UP000762676">
    <property type="component" value="Unassembled WGS sequence"/>
</dbReference>
<protein>
    <submittedName>
        <fullName evidence="2">Uncharacterized protein</fullName>
    </submittedName>
</protein>
<feature type="compositionally biased region" description="Basic and acidic residues" evidence="1">
    <location>
        <begin position="1"/>
        <end position="20"/>
    </location>
</feature>
<sequence length="69" mass="7954">MRERERERHSSRLKCTDDAAQRIQQRQKSASSTSLGVLFDNCLKNLPSSRQGAGSLRLLISSKERFVYR</sequence>
<proteinExistence type="predicted"/>
<evidence type="ECO:0000313" key="3">
    <source>
        <dbReference type="Proteomes" id="UP000762676"/>
    </source>
</evidence>
<feature type="compositionally biased region" description="Polar residues" evidence="1">
    <location>
        <begin position="22"/>
        <end position="32"/>
    </location>
</feature>
<dbReference type="EMBL" id="BMAT01007751">
    <property type="protein sequence ID" value="GFR70551.1"/>
    <property type="molecule type" value="Genomic_DNA"/>
</dbReference>
<feature type="region of interest" description="Disordered" evidence="1">
    <location>
        <begin position="1"/>
        <end position="32"/>
    </location>
</feature>
<accession>A0AAV4FDU2</accession>
<organism evidence="2 3">
    <name type="scientific">Elysia marginata</name>
    <dbReference type="NCBI Taxonomy" id="1093978"/>
    <lineage>
        <taxon>Eukaryota</taxon>
        <taxon>Metazoa</taxon>
        <taxon>Spiralia</taxon>
        <taxon>Lophotrochozoa</taxon>
        <taxon>Mollusca</taxon>
        <taxon>Gastropoda</taxon>
        <taxon>Heterobranchia</taxon>
        <taxon>Euthyneura</taxon>
        <taxon>Panpulmonata</taxon>
        <taxon>Sacoglossa</taxon>
        <taxon>Placobranchoidea</taxon>
        <taxon>Plakobranchidae</taxon>
        <taxon>Elysia</taxon>
    </lineage>
</organism>
<dbReference type="AlphaFoldDB" id="A0AAV4FDU2"/>